<organism evidence="1 2">
    <name type="scientific">Ceratitis capitata</name>
    <name type="common">Mediterranean fruit fly</name>
    <name type="synonym">Tephritis capitata</name>
    <dbReference type="NCBI Taxonomy" id="7213"/>
    <lineage>
        <taxon>Eukaryota</taxon>
        <taxon>Metazoa</taxon>
        <taxon>Ecdysozoa</taxon>
        <taxon>Arthropoda</taxon>
        <taxon>Hexapoda</taxon>
        <taxon>Insecta</taxon>
        <taxon>Pterygota</taxon>
        <taxon>Neoptera</taxon>
        <taxon>Endopterygota</taxon>
        <taxon>Diptera</taxon>
        <taxon>Brachycera</taxon>
        <taxon>Muscomorpha</taxon>
        <taxon>Tephritoidea</taxon>
        <taxon>Tephritidae</taxon>
        <taxon>Ceratitis</taxon>
        <taxon>Ceratitis</taxon>
    </lineage>
</organism>
<accession>A0A811UU70</accession>
<feature type="non-terminal residue" evidence="1">
    <location>
        <position position="1"/>
    </location>
</feature>
<comment type="caution">
    <text evidence="1">The sequence shown here is derived from an EMBL/GenBank/DDBJ whole genome shotgun (WGS) entry which is preliminary data.</text>
</comment>
<keyword evidence="2" id="KW-1185">Reference proteome</keyword>
<name>A0A811UU70_CERCA</name>
<protein>
    <submittedName>
        <fullName evidence="1">(Mediterranean fruit fly) hypothetical protein</fullName>
    </submittedName>
</protein>
<sequence>LPDIRFALSQAPGTRPSCLLLNVLRTMCDVQHDFEYTQGHLLSGYDAKERKKQQYGNKSATNSRRREHQHFAYDVHYCTKRLLTTTIIHVQRISIHFLY</sequence>
<evidence type="ECO:0000313" key="1">
    <source>
        <dbReference type="EMBL" id="CAD7001868.1"/>
    </source>
</evidence>
<dbReference type="EMBL" id="CAJHJT010000023">
    <property type="protein sequence ID" value="CAD7001868.1"/>
    <property type="molecule type" value="Genomic_DNA"/>
</dbReference>
<evidence type="ECO:0000313" key="2">
    <source>
        <dbReference type="Proteomes" id="UP000606786"/>
    </source>
</evidence>
<dbReference type="AlphaFoldDB" id="A0A811UU70"/>
<proteinExistence type="predicted"/>
<dbReference type="Proteomes" id="UP000606786">
    <property type="component" value="Unassembled WGS sequence"/>
</dbReference>
<gene>
    <name evidence="1" type="ORF">CCAP1982_LOCUS10356</name>
</gene>
<reference evidence="1" key="1">
    <citation type="submission" date="2020-11" db="EMBL/GenBank/DDBJ databases">
        <authorList>
            <person name="Whitehead M."/>
        </authorList>
    </citation>
    <scope>NUCLEOTIDE SEQUENCE</scope>
    <source>
        <strain evidence="1">EGII</strain>
    </source>
</reference>